<name>A0A915L6T1_ROMCU</name>
<organism evidence="1 2">
    <name type="scientific">Romanomermis culicivorax</name>
    <name type="common">Nematode worm</name>
    <dbReference type="NCBI Taxonomy" id="13658"/>
    <lineage>
        <taxon>Eukaryota</taxon>
        <taxon>Metazoa</taxon>
        <taxon>Ecdysozoa</taxon>
        <taxon>Nematoda</taxon>
        <taxon>Enoplea</taxon>
        <taxon>Dorylaimia</taxon>
        <taxon>Mermithida</taxon>
        <taxon>Mermithoidea</taxon>
        <taxon>Mermithidae</taxon>
        <taxon>Romanomermis</taxon>
    </lineage>
</organism>
<accession>A0A915L6T1</accession>
<evidence type="ECO:0000313" key="1">
    <source>
        <dbReference type="Proteomes" id="UP000887565"/>
    </source>
</evidence>
<reference evidence="2" key="1">
    <citation type="submission" date="2022-11" db="UniProtKB">
        <authorList>
            <consortium name="WormBaseParasite"/>
        </authorList>
    </citation>
    <scope>IDENTIFICATION</scope>
</reference>
<protein>
    <submittedName>
        <fullName evidence="2">Uncharacterized protein</fullName>
    </submittedName>
</protein>
<dbReference type="AlphaFoldDB" id="A0A915L6T1"/>
<sequence>MDDSFGQLQDRQDNTSFILSNCNVHRMIRSTDIFNFFSSLFSGPHSTIEDPMFLTPENIKAFIRADIWDSFRQDNIIVGFHIKEDITLILTKFGYLDQERELAWKQHDNIDYILSCCAYDLELVVGEMKDKAKTRLTVISPQALNLKELMMELLFLWADAFKISWGQLSSLEFHQLMDADMLNIEVLQYAMLDVRGLLLCFLALLRYRFTPHIQNCFQLFAHDMLEPELIANLAQKFPETFENKNRDDEWKGAYKTNKISDNTSALYFMMRGEAVATFKLAEEQAPHNFHCPPHFSNSYIEFEPVPQGWYPWIERKVKTPKKKKNYNEDGEIMQNFAGFHYQAHAFIRMKLGHEFNARQA</sequence>
<dbReference type="WBParaSite" id="nRc.2.0.1.t46218-RA">
    <property type="protein sequence ID" value="nRc.2.0.1.t46218-RA"/>
    <property type="gene ID" value="nRc.2.0.1.g46218"/>
</dbReference>
<keyword evidence="1" id="KW-1185">Reference proteome</keyword>
<evidence type="ECO:0000313" key="2">
    <source>
        <dbReference type="WBParaSite" id="nRc.2.0.1.t46218-RA"/>
    </source>
</evidence>
<dbReference type="Proteomes" id="UP000887565">
    <property type="component" value="Unplaced"/>
</dbReference>
<proteinExistence type="predicted"/>